<dbReference type="EMBL" id="CP053562">
    <property type="protein sequence ID" value="QPZ92194.1"/>
    <property type="molecule type" value="Genomic_DNA"/>
</dbReference>
<organism evidence="1 2">
    <name type="scientific">Thioclava electrotropha</name>
    <dbReference type="NCBI Taxonomy" id="1549850"/>
    <lineage>
        <taxon>Bacteria</taxon>
        <taxon>Pseudomonadati</taxon>
        <taxon>Pseudomonadota</taxon>
        <taxon>Alphaproteobacteria</taxon>
        <taxon>Rhodobacterales</taxon>
        <taxon>Paracoccaceae</taxon>
        <taxon>Thioclava</taxon>
    </lineage>
</organism>
<protein>
    <submittedName>
        <fullName evidence="1">Uncharacterized protein</fullName>
    </submittedName>
</protein>
<dbReference type="RefSeq" id="WP_133051926.1">
    <property type="nucleotide sequence ID" value="NZ_CP053562.1"/>
</dbReference>
<gene>
    <name evidence="1" type="ORF">AKL02_015730</name>
</gene>
<proteinExistence type="predicted"/>
<dbReference type="Proteomes" id="UP000192422">
    <property type="component" value="Chromosome"/>
</dbReference>
<evidence type="ECO:0000313" key="1">
    <source>
        <dbReference type="EMBL" id="QPZ92194.1"/>
    </source>
</evidence>
<keyword evidence="2" id="KW-1185">Reference proteome</keyword>
<sequence length="204" mass="22027">MRASTKTEQKPTAPRNGRACFAPPPRRFAESLRFASLLKWFNSVRIIVMFVASYQFSAFPILAAAGIALASTGAAFAQSSGEGPALRWDQAECLRDHATDYLEQRAFPSILFVGFCKDGVFDPTAAEIAQGTSRNSAIDSEGLPRLQSGAVIPANPKAAVLVLTRAQLECLRDSFDSVARKQVAKLDETTEIPVAELDFSGCPQ</sequence>
<name>A0ABX6YWG1_9RHOB</name>
<accession>A0ABX6YWG1</accession>
<evidence type="ECO:0000313" key="2">
    <source>
        <dbReference type="Proteomes" id="UP000192422"/>
    </source>
</evidence>
<reference evidence="1 2" key="1">
    <citation type="submission" date="2020-05" db="EMBL/GenBank/DDBJ databases">
        <title>Thioclava electrotropha strain Elox9 finished genome.</title>
        <authorList>
            <person name="Rowe A.R."/>
            <person name="Wilbanks E.G."/>
        </authorList>
    </citation>
    <scope>NUCLEOTIDE SEQUENCE [LARGE SCALE GENOMIC DNA]</scope>
    <source>
        <strain evidence="1 2">Elox9</strain>
    </source>
</reference>